<reference evidence="3 4" key="1">
    <citation type="submission" date="2024-09" db="EMBL/GenBank/DDBJ databases">
        <authorList>
            <person name="Sun Q."/>
            <person name="Mori K."/>
        </authorList>
    </citation>
    <scope>NUCLEOTIDE SEQUENCE [LARGE SCALE GENOMIC DNA]</scope>
    <source>
        <strain evidence="3 4">TBRC 5777</strain>
    </source>
</reference>
<proteinExistence type="predicted"/>
<organism evidence="3 4">
    <name type="scientific">Roseomonas elaeocarpi</name>
    <dbReference type="NCBI Taxonomy" id="907779"/>
    <lineage>
        <taxon>Bacteria</taxon>
        <taxon>Pseudomonadati</taxon>
        <taxon>Pseudomonadota</taxon>
        <taxon>Alphaproteobacteria</taxon>
        <taxon>Acetobacterales</taxon>
        <taxon>Roseomonadaceae</taxon>
        <taxon>Roseomonas</taxon>
    </lineage>
</organism>
<dbReference type="Gene3D" id="2.150.10.10">
    <property type="entry name" value="Serralysin-like metalloprotease, C-terminal"/>
    <property type="match status" value="1"/>
</dbReference>
<evidence type="ECO:0000256" key="2">
    <source>
        <dbReference type="ARBA" id="ARBA00022525"/>
    </source>
</evidence>
<dbReference type="SUPFAM" id="SSF51120">
    <property type="entry name" value="beta-Roll"/>
    <property type="match status" value="2"/>
</dbReference>
<comment type="subcellular location">
    <subcellularLocation>
        <location evidence="1">Secreted</location>
    </subcellularLocation>
</comment>
<comment type="caution">
    <text evidence="3">The sequence shown here is derived from an EMBL/GenBank/DDBJ whole genome shotgun (WGS) entry which is preliminary data.</text>
</comment>
<dbReference type="InterPro" id="IPR001343">
    <property type="entry name" value="Hemolysn_Ca-bd"/>
</dbReference>
<dbReference type="InterPro" id="IPR011049">
    <property type="entry name" value="Serralysin-like_metalloprot_C"/>
</dbReference>
<dbReference type="Proteomes" id="UP001589865">
    <property type="component" value="Unassembled WGS sequence"/>
</dbReference>
<accession>A0ABV6JLR9</accession>
<dbReference type="Pfam" id="PF17963">
    <property type="entry name" value="Big_9"/>
    <property type="match status" value="1"/>
</dbReference>
<dbReference type="PANTHER" id="PTHR38340:SF1">
    <property type="entry name" value="S-LAYER PROTEIN"/>
    <property type="match status" value="1"/>
</dbReference>
<keyword evidence="2" id="KW-0964">Secreted</keyword>
<dbReference type="PROSITE" id="PS00330">
    <property type="entry name" value="HEMOLYSIN_CALCIUM"/>
    <property type="match status" value="2"/>
</dbReference>
<dbReference type="EMBL" id="JBHLUN010000001">
    <property type="protein sequence ID" value="MFC0406657.1"/>
    <property type="molecule type" value="Genomic_DNA"/>
</dbReference>
<dbReference type="InterPro" id="IPR050557">
    <property type="entry name" value="RTX_toxin/Mannuronan_C5-epim"/>
</dbReference>
<evidence type="ECO:0000256" key="1">
    <source>
        <dbReference type="ARBA" id="ARBA00004613"/>
    </source>
</evidence>
<evidence type="ECO:0000313" key="4">
    <source>
        <dbReference type="Proteomes" id="UP001589865"/>
    </source>
</evidence>
<evidence type="ECO:0000313" key="3">
    <source>
        <dbReference type="EMBL" id="MFC0406657.1"/>
    </source>
</evidence>
<dbReference type="InterPro" id="IPR010221">
    <property type="entry name" value="VCBS_dom"/>
</dbReference>
<sequence length="272" mass="27668">MPASPAGRSGFPLILGFPNLWAALLGNDTDADAGDTRAIVSVDTTSLKGTVTFNAATKTLACSADADEFDLVRPGATVQESFSYTMADSAGATSTARVTVTVAGGANNAPVTVTIWSDAIAGNAGEDIIRGGLGNNTISGLDGADQLWGGLGDERLFGGKGIGTRYGEPGDDILDSGDGNDVLHGGLGNDRLTGGPGADLFVIEGGLLAGIDTITDFEVGVDHLSLEGIRNYLGVRMDVDFDDTQDGALLFAGGAVRLLWVSDVSDPNALMA</sequence>
<dbReference type="RefSeq" id="WP_377042332.1">
    <property type="nucleotide sequence ID" value="NZ_JBHLUN010000001.1"/>
</dbReference>
<dbReference type="NCBIfam" id="TIGR01965">
    <property type="entry name" value="VCBS_repeat"/>
    <property type="match status" value="1"/>
</dbReference>
<dbReference type="InterPro" id="IPR018511">
    <property type="entry name" value="Hemolysin-typ_Ca-bd_CS"/>
</dbReference>
<name>A0ABV6JLR9_9PROT</name>
<protein>
    <submittedName>
        <fullName evidence="3">Calcium-binding protein</fullName>
    </submittedName>
</protein>
<dbReference type="PRINTS" id="PR00313">
    <property type="entry name" value="CABNDNGRPT"/>
</dbReference>
<dbReference type="PANTHER" id="PTHR38340">
    <property type="entry name" value="S-LAYER PROTEIN"/>
    <property type="match status" value="1"/>
</dbReference>
<gene>
    <name evidence="3" type="ORF">ACFFGY_00255</name>
</gene>
<dbReference type="Pfam" id="PF00353">
    <property type="entry name" value="HemolysinCabind"/>
    <property type="match status" value="2"/>
</dbReference>
<keyword evidence="4" id="KW-1185">Reference proteome</keyword>